<dbReference type="NCBIfam" id="TIGR00150">
    <property type="entry name" value="T6A_YjeE"/>
    <property type="match status" value="1"/>
</dbReference>
<dbReference type="SUPFAM" id="SSF52540">
    <property type="entry name" value="P-loop containing nucleoside triphosphate hydrolases"/>
    <property type="match status" value="1"/>
</dbReference>
<dbReference type="Proteomes" id="UP000016637">
    <property type="component" value="Unassembled WGS sequence"/>
</dbReference>
<dbReference type="PANTHER" id="PTHR33540:SF2">
    <property type="entry name" value="TRNA THREONYLCARBAMOYLADENOSINE BIOSYNTHESIS PROTEIN TSAE"/>
    <property type="match status" value="1"/>
</dbReference>
<reference evidence="11 12" key="1">
    <citation type="submission" date="2013-08" db="EMBL/GenBank/DDBJ databases">
        <authorList>
            <person name="Weinstock G."/>
            <person name="Sodergren E."/>
            <person name="Wylie T."/>
            <person name="Fulton L."/>
            <person name="Fulton R."/>
            <person name="Fronick C."/>
            <person name="O'Laughlin M."/>
            <person name="Godfrey J."/>
            <person name="Miner T."/>
            <person name="Herter B."/>
            <person name="Appelbaum E."/>
            <person name="Cordes M."/>
            <person name="Lek S."/>
            <person name="Wollam A."/>
            <person name="Pepin K.H."/>
            <person name="Palsikar V.B."/>
            <person name="Mitreva M."/>
            <person name="Wilson R.K."/>
        </authorList>
    </citation>
    <scope>NUCLEOTIDE SEQUENCE [LARGE SCALE GENOMIC DNA]</scope>
    <source>
        <strain evidence="11 12">ATCC 700627</strain>
    </source>
</reference>
<keyword evidence="8" id="KW-0067">ATP-binding</keyword>
<keyword evidence="7" id="KW-0547">Nucleotide-binding</keyword>
<evidence type="ECO:0000256" key="4">
    <source>
        <dbReference type="ARBA" id="ARBA00022490"/>
    </source>
</evidence>
<keyword evidence="6" id="KW-0479">Metal-binding</keyword>
<keyword evidence="9" id="KW-0460">Magnesium</keyword>
<evidence type="ECO:0000256" key="2">
    <source>
        <dbReference type="ARBA" id="ARBA00007599"/>
    </source>
</evidence>
<dbReference type="EMBL" id="AWVP01000003">
    <property type="protein sequence ID" value="ERK60615.1"/>
    <property type="molecule type" value="Genomic_DNA"/>
</dbReference>
<dbReference type="GO" id="GO:0005737">
    <property type="term" value="C:cytoplasm"/>
    <property type="evidence" value="ECO:0007669"/>
    <property type="project" value="UniProtKB-SubCell"/>
</dbReference>
<keyword evidence="5" id="KW-0819">tRNA processing</keyword>
<evidence type="ECO:0000256" key="7">
    <source>
        <dbReference type="ARBA" id="ARBA00022741"/>
    </source>
</evidence>
<dbReference type="RefSeq" id="WP_021752644.1">
    <property type="nucleotide sequence ID" value="NZ_KI271814.1"/>
</dbReference>
<organism evidence="11 12">
    <name type="scientific">Gemella bergeri ATCC 700627</name>
    <dbReference type="NCBI Taxonomy" id="1321820"/>
    <lineage>
        <taxon>Bacteria</taxon>
        <taxon>Bacillati</taxon>
        <taxon>Bacillota</taxon>
        <taxon>Bacilli</taxon>
        <taxon>Bacillales</taxon>
        <taxon>Gemellaceae</taxon>
        <taxon>Gemella</taxon>
    </lineage>
</organism>
<comment type="subcellular location">
    <subcellularLocation>
        <location evidence="1">Cytoplasm</location>
    </subcellularLocation>
</comment>
<evidence type="ECO:0000256" key="1">
    <source>
        <dbReference type="ARBA" id="ARBA00004496"/>
    </source>
</evidence>
<dbReference type="AlphaFoldDB" id="U2QCN5"/>
<dbReference type="GO" id="GO:0005524">
    <property type="term" value="F:ATP binding"/>
    <property type="evidence" value="ECO:0007669"/>
    <property type="project" value="UniProtKB-KW"/>
</dbReference>
<keyword evidence="11" id="KW-0378">Hydrolase</keyword>
<dbReference type="eggNOG" id="COG0802">
    <property type="taxonomic scope" value="Bacteria"/>
</dbReference>
<dbReference type="PANTHER" id="PTHR33540">
    <property type="entry name" value="TRNA THREONYLCARBAMOYLADENOSINE BIOSYNTHESIS PROTEIN TSAE"/>
    <property type="match status" value="1"/>
</dbReference>
<keyword evidence="12" id="KW-1185">Reference proteome</keyword>
<dbReference type="GO" id="GO:0016787">
    <property type="term" value="F:hydrolase activity"/>
    <property type="evidence" value="ECO:0007669"/>
    <property type="project" value="UniProtKB-KW"/>
</dbReference>
<comment type="caution">
    <text evidence="11">The sequence shown here is derived from an EMBL/GenBank/DDBJ whole genome shotgun (WGS) entry which is preliminary data.</text>
</comment>
<dbReference type="Pfam" id="PF02367">
    <property type="entry name" value="TsaE"/>
    <property type="match status" value="1"/>
</dbReference>
<evidence type="ECO:0000313" key="12">
    <source>
        <dbReference type="Proteomes" id="UP000016637"/>
    </source>
</evidence>
<dbReference type="PATRIC" id="fig|1321820.3.peg.37"/>
<protein>
    <recommendedName>
        <fullName evidence="3">tRNA threonylcarbamoyladenosine biosynthesis protein TsaE</fullName>
    </recommendedName>
    <alternativeName>
        <fullName evidence="10">t(6)A37 threonylcarbamoyladenosine biosynthesis protein TsaE</fullName>
    </alternativeName>
</protein>
<dbReference type="Gene3D" id="3.40.50.300">
    <property type="entry name" value="P-loop containing nucleotide triphosphate hydrolases"/>
    <property type="match status" value="1"/>
</dbReference>
<dbReference type="HOGENOM" id="CLU_087829_3_0_9"/>
<evidence type="ECO:0000256" key="6">
    <source>
        <dbReference type="ARBA" id="ARBA00022723"/>
    </source>
</evidence>
<evidence type="ECO:0000256" key="3">
    <source>
        <dbReference type="ARBA" id="ARBA00019010"/>
    </source>
</evidence>
<name>U2QCN5_9BACL</name>
<evidence type="ECO:0000256" key="9">
    <source>
        <dbReference type="ARBA" id="ARBA00022842"/>
    </source>
</evidence>
<evidence type="ECO:0000256" key="5">
    <source>
        <dbReference type="ARBA" id="ARBA00022694"/>
    </source>
</evidence>
<gene>
    <name evidence="11" type="ORF">HMPREF1983_00037</name>
</gene>
<evidence type="ECO:0000256" key="10">
    <source>
        <dbReference type="ARBA" id="ARBA00032441"/>
    </source>
</evidence>
<comment type="similarity">
    <text evidence="2">Belongs to the TsaE family.</text>
</comment>
<evidence type="ECO:0000256" key="8">
    <source>
        <dbReference type="ARBA" id="ARBA00022840"/>
    </source>
</evidence>
<keyword evidence="4" id="KW-0963">Cytoplasm</keyword>
<sequence length="153" mass="17905">MLEITIKNLHDTERLAHIVADSIDNKLLLMLNGDLAAGKTTFTKYLAQNLGVKQVVNSPTFNIMKEYKSNKGNLYHIDAYRLENSSEDLGFEEIFYENNICIIEWGEFIEEYLPMERLVFNITLHGDDRVITIFSDDEYHNRIVERIKEEWSV</sequence>
<dbReference type="GO" id="GO:0002949">
    <property type="term" value="P:tRNA threonylcarbamoyladenosine modification"/>
    <property type="evidence" value="ECO:0007669"/>
    <property type="project" value="InterPro"/>
</dbReference>
<dbReference type="InterPro" id="IPR027417">
    <property type="entry name" value="P-loop_NTPase"/>
</dbReference>
<accession>U2QCN5</accession>
<dbReference type="GO" id="GO:0046872">
    <property type="term" value="F:metal ion binding"/>
    <property type="evidence" value="ECO:0007669"/>
    <property type="project" value="UniProtKB-KW"/>
</dbReference>
<proteinExistence type="inferred from homology"/>
<dbReference type="InterPro" id="IPR003442">
    <property type="entry name" value="T6A_TsaE"/>
</dbReference>
<evidence type="ECO:0000313" key="11">
    <source>
        <dbReference type="EMBL" id="ERK60615.1"/>
    </source>
</evidence>